<reference evidence="3 4" key="1">
    <citation type="submission" date="2019-08" db="EMBL/GenBank/DDBJ databases">
        <title>In-depth cultivation of the pig gut microbiome towards novel bacterial diversity and tailored functional studies.</title>
        <authorList>
            <person name="Wylensek D."/>
            <person name="Hitch T.C.A."/>
            <person name="Clavel T."/>
        </authorList>
    </citation>
    <scope>NUCLEOTIDE SEQUENCE [LARGE SCALE GENOMIC DNA]</scope>
    <source>
        <strain evidence="3 4">Oil+RF-744-GAM-WT-6</strain>
    </source>
</reference>
<comment type="caution">
    <text evidence="3">The sequence shown here is derived from an EMBL/GenBank/DDBJ whole genome shotgun (WGS) entry which is preliminary data.</text>
</comment>
<protein>
    <submittedName>
        <fullName evidence="3">Ferrous iron transport protein A</fullName>
    </submittedName>
</protein>
<keyword evidence="4" id="KW-1185">Reference proteome</keyword>
<feature type="domain" description="Ferrous iron transporter FeoA-like" evidence="2">
    <location>
        <begin position="3"/>
        <end position="71"/>
    </location>
</feature>
<dbReference type="SUPFAM" id="SSF50037">
    <property type="entry name" value="C-terminal domain of transcriptional repressors"/>
    <property type="match status" value="1"/>
</dbReference>
<gene>
    <name evidence="3" type="ORF">FYJ51_05620</name>
</gene>
<dbReference type="InterPro" id="IPR038157">
    <property type="entry name" value="FeoA_core_dom"/>
</dbReference>
<dbReference type="RefSeq" id="WP_105303180.1">
    <property type="nucleotide sequence ID" value="NZ_VUMN01000010.1"/>
</dbReference>
<keyword evidence="1" id="KW-0408">Iron</keyword>
<proteinExistence type="predicted"/>
<evidence type="ECO:0000313" key="3">
    <source>
        <dbReference type="EMBL" id="MSS58380.1"/>
    </source>
</evidence>
<dbReference type="EMBL" id="VUMN01000010">
    <property type="protein sequence ID" value="MSS58380.1"/>
    <property type="molecule type" value="Genomic_DNA"/>
</dbReference>
<organism evidence="3 4">
    <name type="scientific">Stecheria intestinalis</name>
    <dbReference type="NCBI Taxonomy" id="2606630"/>
    <lineage>
        <taxon>Bacteria</taxon>
        <taxon>Bacillati</taxon>
        <taxon>Bacillota</taxon>
        <taxon>Erysipelotrichia</taxon>
        <taxon>Erysipelotrichales</taxon>
        <taxon>Erysipelotrichaceae</taxon>
        <taxon>Stecheria</taxon>
    </lineage>
</organism>
<dbReference type="Proteomes" id="UP000461880">
    <property type="component" value="Unassembled WGS sequence"/>
</dbReference>
<evidence type="ECO:0000259" key="2">
    <source>
        <dbReference type="Pfam" id="PF04023"/>
    </source>
</evidence>
<evidence type="ECO:0000313" key="4">
    <source>
        <dbReference type="Proteomes" id="UP000461880"/>
    </source>
</evidence>
<dbReference type="InterPro" id="IPR007167">
    <property type="entry name" value="Fe-transptr_FeoA-like"/>
</dbReference>
<dbReference type="Gene3D" id="2.30.30.90">
    <property type="match status" value="1"/>
</dbReference>
<name>A0A7X2NS17_9FIRM</name>
<dbReference type="AlphaFoldDB" id="A0A7X2NS17"/>
<sequence>MISLTELKPGEHCRITWILGKLGEELQDRFGIAEDDEAEAITNLRGEMIIACRNHRLALSPETAFRIKVERIS</sequence>
<accession>A0A7X2NS17</accession>
<dbReference type="Pfam" id="PF04023">
    <property type="entry name" value="FeoA"/>
    <property type="match status" value="1"/>
</dbReference>
<dbReference type="GO" id="GO:0046914">
    <property type="term" value="F:transition metal ion binding"/>
    <property type="evidence" value="ECO:0007669"/>
    <property type="project" value="InterPro"/>
</dbReference>
<dbReference type="InterPro" id="IPR008988">
    <property type="entry name" value="Transcriptional_repressor_C"/>
</dbReference>
<evidence type="ECO:0000256" key="1">
    <source>
        <dbReference type="ARBA" id="ARBA00023004"/>
    </source>
</evidence>